<reference evidence="1 2" key="1">
    <citation type="submission" date="2019-03" db="EMBL/GenBank/DDBJ databases">
        <title>Alkanindiges illinoisensis: a potential pathogenic isolated from ascites of a gastric cancer patient with abdominal metastasis.</title>
        <authorList>
            <person name="Hu X."/>
            <person name="Yang B."/>
            <person name="Yan X."/>
            <person name="Lin L."/>
            <person name="Zhao H."/>
            <person name="Zhou F."/>
            <person name="Su B."/>
            <person name="Chen J."/>
            <person name="Rui Y."/>
            <person name="Wang Q."/>
            <person name="Zheng L."/>
        </authorList>
    </citation>
    <scope>NUCLEOTIDE SEQUENCE [LARGE SCALE GENOMIC DNA]</scope>
    <source>
        <strain evidence="1 2">NFYY 23406</strain>
    </source>
</reference>
<dbReference type="EMBL" id="SNTY01000088">
    <property type="protein sequence ID" value="TEU23093.1"/>
    <property type="molecule type" value="Genomic_DNA"/>
</dbReference>
<dbReference type="AlphaFoldDB" id="A0A4Y7X8N0"/>
<comment type="caution">
    <text evidence="1">The sequence shown here is derived from an EMBL/GenBank/DDBJ whole genome shotgun (WGS) entry which is preliminary data.</text>
</comment>
<evidence type="ECO:0000313" key="2">
    <source>
        <dbReference type="Proteomes" id="UP000297834"/>
    </source>
</evidence>
<evidence type="ECO:0000313" key="1">
    <source>
        <dbReference type="EMBL" id="TEU23093.1"/>
    </source>
</evidence>
<proteinExistence type="predicted"/>
<dbReference type="Proteomes" id="UP000297834">
    <property type="component" value="Unassembled WGS sequence"/>
</dbReference>
<dbReference type="InterPro" id="IPR018684">
    <property type="entry name" value="DUF2171"/>
</dbReference>
<dbReference type="Pfam" id="PF09939">
    <property type="entry name" value="DUF2171"/>
    <property type="match status" value="1"/>
</dbReference>
<accession>A0A4Y7X8N0</accession>
<keyword evidence="2" id="KW-1185">Reference proteome</keyword>
<name>A0A4Y7X8N0_9GAMM</name>
<gene>
    <name evidence="1" type="ORF">E2B99_14470</name>
</gene>
<dbReference type="RefSeq" id="WP_134246055.1">
    <property type="nucleotide sequence ID" value="NZ_SNTY01000088.1"/>
</dbReference>
<protein>
    <submittedName>
        <fullName evidence="1">DUF2171 domain-containing protein</fullName>
    </submittedName>
</protein>
<sequence length="81" mass="8988">MARKIDINDIKPHAEVIGSDQQHVGKVDHAIGTDQIKLAKQDSAADNTHHAIPVEWVESINDNQVVLNKTAAEAQQQWRSI</sequence>
<organism evidence="1 2">
    <name type="scientific">Alkanindiges illinoisensis</name>
    <dbReference type="NCBI Taxonomy" id="197183"/>
    <lineage>
        <taxon>Bacteria</taxon>
        <taxon>Pseudomonadati</taxon>
        <taxon>Pseudomonadota</taxon>
        <taxon>Gammaproteobacteria</taxon>
        <taxon>Moraxellales</taxon>
        <taxon>Moraxellaceae</taxon>
        <taxon>Alkanindiges</taxon>
    </lineage>
</organism>
<dbReference type="OrthoDB" id="5569780at2"/>